<dbReference type="RefSeq" id="WP_156472587.1">
    <property type="nucleotide sequence ID" value="NZ_UGQS01000002.1"/>
</dbReference>
<evidence type="ECO:0000313" key="1">
    <source>
        <dbReference type="EMBL" id="STZ76750.1"/>
    </source>
</evidence>
<reference evidence="1 2" key="1">
    <citation type="submission" date="2018-06" db="EMBL/GenBank/DDBJ databases">
        <authorList>
            <consortium name="Pathogen Informatics"/>
            <person name="Doyle S."/>
        </authorList>
    </citation>
    <scope>NUCLEOTIDE SEQUENCE [LARGE SCALE GENOMIC DNA]</scope>
    <source>
        <strain evidence="1 2">NCTC10295</strain>
    </source>
</reference>
<protein>
    <submittedName>
        <fullName evidence="1">Uncharacterized protein</fullName>
    </submittedName>
</protein>
<name>A0A378UHW2_BERDE</name>
<dbReference type="AlphaFoldDB" id="A0A378UHW2"/>
<evidence type="ECO:0000313" key="2">
    <source>
        <dbReference type="Proteomes" id="UP000254651"/>
    </source>
</evidence>
<keyword evidence="2" id="KW-1185">Reference proteome</keyword>
<gene>
    <name evidence="1" type="ORF">NCTC10295_01533</name>
</gene>
<sequence>MPALRLQMLAAAGHYRPSENAVEIPNFDPVFSDGLSLNPMINDTAYT</sequence>
<accession>A0A378UHW2</accession>
<proteinExistence type="predicted"/>
<dbReference type="EMBL" id="UGQS01000002">
    <property type="protein sequence ID" value="STZ76750.1"/>
    <property type="molecule type" value="Genomic_DNA"/>
</dbReference>
<organism evidence="1 2">
    <name type="scientific">Bergeriella denitrificans</name>
    <name type="common">Neisseria denitrificans</name>
    <dbReference type="NCBI Taxonomy" id="494"/>
    <lineage>
        <taxon>Bacteria</taxon>
        <taxon>Pseudomonadati</taxon>
        <taxon>Pseudomonadota</taxon>
        <taxon>Betaproteobacteria</taxon>
        <taxon>Neisseriales</taxon>
        <taxon>Neisseriaceae</taxon>
        <taxon>Bergeriella</taxon>
    </lineage>
</organism>
<dbReference type="Proteomes" id="UP000254651">
    <property type="component" value="Unassembled WGS sequence"/>
</dbReference>